<dbReference type="GO" id="GO:0071949">
    <property type="term" value="F:FAD binding"/>
    <property type="evidence" value="ECO:0007669"/>
    <property type="project" value="TreeGrafter"/>
</dbReference>
<dbReference type="Gene3D" id="3.40.50.620">
    <property type="entry name" value="HUPs"/>
    <property type="match status" value="1"/>
</dbReference>
<dbReference type="Gene3D" id="1.25.40.80">
    <property type="match status" value="1"/>
</dbReference>
<feature type="domain" description="Photolyase/cryptochrome alpha/beta" evidence="1">
    <location>
        <begin position="19"/>
        <end position="148"/>
    </location>
</feature>
<evidence type="ECO:0000259" key="1">
    <source>
        <dbReference type="PROSITE" id="PS51645"/>
    </source>
</evidence>
<organism evidence="2 3">
    <name type="scientific">Henosepilachna vigintioctopunctata</name>
    <dbReference type="NCBI Taxonomy" id="420089"/>
    <lineage>
        <taxon>Eukaryota</taxon>
        <taxon>Metazoa</taxon>
        <taxon>Ecdysozoa</taxon>
        <taxon>Arthropoda</taxon>
        <taxon>Hexapoda</taxon>
        <taxon>Insecta</taxon>
        <taxon>Pterygota</taxon>
        <taxon>Neoptera</taxon>
        <taxon>Endopterygota</taxon>
        <taxon>Coleoptera</taxon>
        <taxon>Polyphaga</taxon>
        <taxon>Cucujiformia</taxon>
        <taxon>Coccinelloidea</taxon>
        <taxon>Coccinellidae</taxon>
        <taxon>Epilachninae</taxon>
        <taxon>Epilachnini</taxon>
        <taxon>Henosepilachna</taxon>
    </lineage>
</organism>
<comment type="caution">
    <text evidence="2">The sequence shown here is derived from an EMBL/GenBank/DDBJ whole genome shotgun (WGS) entry which is preliminary data.</text>
</comment>
<protein>
    <recommendedName>
        <fullName evidence="1">Photolyase/cryptochrome alpha/beta domain-containing protein</fullName>
    </recommendedName>
</protein>
<gene>
    <name evidence="2" type="ORF">WA026_006702</name>
</gene>
<accession>A0AAW1UGG1</accession>
<dbReference type="GO" id="GO:0005737">
    <property type="term" value="C:cytoplasm"/>
    <property type="evidence" value="ECO:0007669"/>
    <property type="project" value="TreeGrafter"/>
</dbReference>
<dbReference type="Pfam" id="PF00875">
    <property type="entry name" value="DNA_photolyase"/>
    <property type="match status" value="1"/>
</dbReference>
<evidence type="ECO:0000313" key="3">
    <source>
        <dbReference type="Proteomes" id="UP001431783"/>
    </source>
</evidence>
<dbReference type="GO" id="GO:0045892">
    <property type="term" value="P:negative regulation of DNA-templated transcription"/>
    <property type="evidence" value="ECO:0007669"/>
    <property type="project" value="TreeGrafter"/>
</dbReference>
<evidence type="ECO:0000313" key="2">
    <source>
        <dbReference type="EMBL" id="KAK9879637.1"/>
    </source>
</evidence>
<dbReference type="GO" id="GO:0043153">
    <property type="term" value="P:entrainment of circadian clock by photoperiod"/>
    <property type="evidence" value="ECO:0007669"/>
    <property type="project" value="TreeGrafter"/>
</dbReference>
<dbReference type="PROSITE" id="PS51645">
    <property type="entry name" value="PHR_CRY_ALPHA_BETA"/>
    <property type="match status" value="1"/>
</dbReference>
<dbReference type="EMBL" id="JARQZJ010000062">
    <property type="protein sequence ID" value="KAK9879637.1"/>
    <property type="molecule type" value="Genomic_DNA"/>
</dbReference>
<dbReference type="AlphaFoldDB" id="A0AAW1UGG1"/>
<dbReference type="GO" id="GO:0003677">
    <property type="term" value="F:DNA binding"/>
    <property type="evidence" value="ECO:0007669"/>
    <property type="project" value="TreeGrafter"/>
</dbReference>
<dbReference type="PANTHER" id="PTHR11455">
    <property type="entry name" value="CRYPTOCHROME"/>
    <property type="match status" value="1"/>
</dbReference>
<name>A0AAW1UGG1_9CUCU</name>
<dbReference type="InterPro" id="IPR006050">
    <property type="entry name" value="DNA_photolyase_N"/>
</dbReference>
<dbReference type="InterPro" id="IPR014729">
    <property type="entry name" value="Rossmann-like_a/b/a_fold"/>
</dbReference>
<dbReference type="PANTHER" id="PTHR11455:SF30">
    <property type="entry name" value="CRYPTOCHROME-1"/>
    <property type="match status" value="1"/>
</dbReference>
<reference evidence="2 3" key="1">
    <citation type="submission" date="2023-03" db="EMBL/GenBank/DDBJ databases">
        <title>Genome insight into feeding habits of ladybird beetles.</title>
        <authorList>
            <person name="Li H.-S."/>
            <person name="Huang Y.-H."/>
            <person name="Pang H."/>
        </authorList>
    </citation>
    <scope>NUCLEOTIDE SEQUENCE [LARGE SCALE GENOMIC DNA]</scope>
    <source>
        <strain evidence="2">SYSU_2023b</strain>
        <tissue evidence="2">Whole body</tissue>
    </source>
</reference>
<dbReference type="GO" id="GO:0032922">
    <property type="term" value="P:circadian regulation of gene expression"/>
    <property type="evidence" value="ECO:0007669"/>
    <property type="project" value="TreeGrafter"/>
</dbReference>
<dbReference type="Proteomes" id="UP001431783">
    <property type="component" value="Unassembled WGS sequence"/>
</dbReference>
<dbReference type="InterPro" id="IPR036155">
    <property type="entry name" value="Crypto/Photolyase_N_sf"/>
</dbReference>
<dbReference type="SUPFAM" id="SSF52425">
    <property type="entry name" value="Cryptochrome/photolyase, N-terminal domain"/>
    <property type="match status" value="1"/>
</dbReference>
<dbReference type="GO" id="GO:0005634">
    <property type="term" value="C:nucleus"/>
    <property type="evidence" value="ECO:0007669"/>
    <property type="project" value="TreeGrafter"/>
</dbReference>
<dbReference type="InterPro" id="IPR002081">
    <property type="entry name" value="Cryptochrome/DNA_photolyase_1"/>
</dbReference>
<proteinExistence type="predicted"/>
<keyword evidence="3" id="KW-1185">Reference proteome</keyword>
<sequence length="235" mass="26413">MNEEGQNVKPGSVADRKEKHLVHWFRKGLRLHDNPSLQDGLNNAKTFRCVFVLDPWFAGSSNIGINKWRFLLQCLQDLDRTLQKFNSRLFVIRGQPADALPKLFKEWGTTYLSFEEDPEPFGQVRDNNITALCKELGITVVQRVSHTLYDLHSIMDKNGGKAPLTYHQFLGVIASMGCPPQPVQSSVTSIFEGLHSPILEGHDNKFGVPTLEELGFETEGLLAPVWLGGRLTICL</sequence>